<sequence length="119" mass="13662">MNVRLRTSVRTLMAIVAIVAFALGLVLGIADLVRTRIQAEKYRRKAESAARHEKRSREIDAMDPKTRAREAALAIDDPYLDAPDWNRRMIPWYEKMKNKYDHAASNPREPIPPDDPPPL</sequence>
<accession>A0A5B9VX44</accession>
<dbReference type="EMBL" id="CP042997">
    <property type="protein sequence ID" value="QEH32280.1"/>
    <property type="molecule type" value="Genomic_DNA"/>
</dbReference>
<evidence type="ECO:0000313" key="3">
    <source>
        <dbReference type="EMBL" id="QEH32280.1"/>
    </source>
</evidence>
<feature type="region of interest" description="Disordered" evidence="1">
    <location>
        <begin position="43"/>
        <end position="65"/>
    </location>
</feature>
<proteinExistence type="predicted"/>
<dbReference type="Proteomes" id="UP000324233">
    <property type="component" value="Chromosome"/>
</dbReference>
<keyword evidence="4" id="KW-1185">Reference proteome</keyword>
<dbReference type="AlphaFoldDB" id="A0A5B9VX44"/>
<dbReference type="KEGG" id="agv:OJF2_07490"/>
<organism evidence="3 4">
    <name type="scientific">Aquisphaera giovannonii</name>
    <dbReference type="NCBI Taxonomy" id="406548"/>
    <lineage>
        <taxon>Bacteria</taxon>
        <taxon>Pseudomonadati</taxon>
        <taxon>Planctomycetota</taxon>
        <taxon>Planctomycetia</taxon>
        <taxon>Isosphaerales</taxon>
        <taxon>Isosphaeraceae</taxon>
        <taxon>Aquisphaera</taxon>
    </lineage>
</organism>
<evidence type="ECO:0000256" key="2">
    <source>
        <dbReference type="SAM" id="Phobius"/>
    </source>
</evidence>
<feature type="transmembrane region" description="Helical" evidence="2">
    <location>
        <begin position="12"/>
        <end position="33"/>
    </location>
</feature>
<keyword evidence="2" id="KW-1133">Transmembrane helix</keyword>
<name>A0A5B9VX44_9BACT</name>
<keyword evidence="2" id="KW-0472">Membrane</keyword>
<protein>
    <submittedName>
        <fullName evidence="3">Uncharacterized protein</fullName>
    </submittedName>
</protein>
<evidence type="ECO:0000313" key="4">
    <source>
        <dbReference type="Proteomes" id="UP000324233"/>
    </source>
</evidence>
<keyword evidence="2" id="KW-0812">Transmembrane</keyword>
<evidence type="ECO:0000256" key="1">
    <source>
        <dbReference type="SAM" id="MobiDB-lite"/>
    </source>
</evidence>
<gene>
    <name evidence="3" type="ORF">OJF2_07490</name>
</gene>
<reference evidence="3 4" key="1">
    <citation type="submission" date="2019-08" db="EMBL/GenBank/DDBJ databases">
        <title>Deep-cultivation of Planctomycetes and their phenomic and genomic characterization uncovers novel biology.</title>
        <authorList>
            <person name="Wiegand S."/>
            <person name="Jogler M."/>
            <person name="Boedeker C."/>
            <person name="Pinto D."/>
            <person name="Vollmers J."/>
            <person name="Rivas-Marin E."/>
            <person name="Kohn T."/>
            <person name="Peeters S.H."/>
            <person name="Heuer A."/>
            <person name="Rast P."/>
            <person name="Oberbeckmann S."/>
            <person name="Bunk B."/>
            <person name="Jeske O."/>
            <person name="Meyerdierks A."/>
            <person name="Storesund J.E."/>
            <person name="Kallscheuer N."/>
            <person name="Luecker S."/>
            <person name="Lage O.M."/>
            <person name="Pohl T."/>
            <person name="Merkel B.J."/>
            <person name="Hornburger P."/>
            <person name="Mueller R.-W."/>
            <person name="Bruemmer F."/>
            <person name="Labrenz M."/>
            <person name="Spormann A.M."/>
            <person name="Op den Camp H."/>
            <person name="Overmann J."/>
            <person name="Amann R."/>
            <person name="Jetten M.S.M."/>
            <person name="Mascher T."/>
            <person name="Medema M.H."/>
            <person name="Devos D.P."/>
            <person name="Kaster A.-K."/>
            <person name="Ovreas L."/>
            <person name="Rohde M."/>
            <person name="Galperin M.Y."/>
            <person name="Jogler C."/>
        </authorList>
    </citation>
    <scope>NUCLEOTIDE SEQUENCE [LARGE SCALE GENOMIC DNA]</scope>
    <source>
        <strain evidence="3 4">OJF2</strain>
    </source>
</reference>